<dbReference type="AlphaFoldDB" id="A0A0D7BKI9"/>
<protein>
    <submittedName>
        <fullName evidence="8">Nuclear protein</fullName>
    </submittedName>
</protein>
<keyword evidence="3 5" id="KW-0863">Zinc-finger</keyword>
<dbReference type="InterPro" id="IPR036875">
    <property type="entry name" value="Znf_CCHC_sf"/>
</dbReference>
<evidence type="ECO:0000256" key="5">
    <source>
        <dbReference type="PROSITE-ProRule" id="PRU00047"/>
    </source>
</evidence>
<evidence type="ECO:0000313" key="8">
    <source>
        <dbReference type="EMBL" id="KIY71073.1"/>
    </source>
</evidence>
<proteinExistence type="predicted"/>
<dbReference type="Gene3D" id="3.30.428.10">
    <property type="entry name" value="HIT-like"/>
    <property type="match status" value="1"/>
</dbReference>
<dbReference type="GO" id="GO:0000398">
    <property type="term" value="P:mRNA splicing, via spliceosome"/>
    <property type="evidence" value="ECO:0007669"/>
    <property type="project" value="TreeGrafter"/>
</dbReference>
<dbReference type="PROSITE" id="PS50158">
    <property type="entry name" value="ZF_CCHC"/>
    <property type="match status" value="1"/>
</dbReference>
<dbReference type="Gene3D" id="4.10.60.10">
    <property type="entry name" value="Zinc finger, CCHC-type"/>
    <property type="match status" value="1"/>
</dbReference>
<sequence length="676" mass="72867">MSAAAKVLTVGPALGSIRQLFAKIKAIDAKNGKFDFALCVGDFFGGAVDGADETQALLDGLIEAPMECYIMQGKAPLPDAVVQRFAKTHGELTKNVFLLTKSGIITTANGLRIACLGGIFDSESYSSSAAAPGFASPFFASQTTERLLANTLSSSSTQQDYKSLAAIQSNANNSHLVDILITNVWPSSIPAFSSVPIALSPAEIASWCAPPLDDIVRRLQPRYHLTVGAGESPVFWEREPYIWTDGEDERVARFVALGAFGGPPPEGKKPRWFYAFSITPNTVVNAASTTRPANASKNPFIQPGHTQRKREVPHEDDSGGGNFIWGSVARPTKRVKTEDSGMPPDGYKCKICQGTGHFIDQCPDREAPPEGYLCRICNVTGHFVRDCPTRHAPGDTGGRKPKEGYVCRGCGSEKHFLDDCPQVSGRPRGGRQGGGGGRTRGPPKEITVDECWFCLSSPNLAKHLIVGIGTECYVTLPKGQIVPTQSAASHVDIPGGGHVLIVPISHFPTLNTIAADLAPPIVEEVEGYKNALRAMYAKYQMTPVFFEVARLRQKGGHAHVQAVPIPVALQDKAEEAFLEEGRMYGVDFEANPEDALKSCSNGMGSYFRVDLPTGGMLVHIMKDGVPFSLQFGRQVLANLLQAPDRVDWKDCVLSDEEDKADADAFKKAFAPFDPSV</sequence>
<feature type="region of interest" description="Disordered" evidence="6">
    <location>
        <begin position="421"/>
        <end position="441"/>
    </location>
</feature>
<keyword evidence="2" id="KW-0479">Metal-binding</keyword>
<evidence type="ECO:0000313" key="9">
    <source>
        <dbReference type="Proteomes" id="UP000054007"/>
    </source>
</evidence>
<dbReference type="InterPro" id="IPR001878">
    <property type="entry name" value="Znf_CCHC"/>
</dbReference>
<feature type="domain" description="CCHC-type" evidence="7">
    <location>
        <begin position="374"/>
        <end position="388"/>
    </location>
</feature>
<dbReference type="GO" id="GO:0061632">
    <property type="term" value="F:RNA lariat debranching enzyme activator activity"/>
    <property type="evidence" value="ECO:0007669"/>
    <property type="project" value="TreeGrafter"/>
</dbReference>
<dbReference type="Pfam" id="PF04677">
    <property type="entry name" value="CwfJ_C_1"/>
    <property type="match status" value="1"/>
</dbReference>
<dbReference type="InterPro" id="IPR025829">
    <property type="entry name" value="Zn_knuckle_CX2CX3GHX4C"/>
</dbReference>
<dbReference type="EMBL" id="KN880459">
    <property type="protein sequence ID" value="KIY71073.1"/>
    <property type="molecule type" value="Genomic_DNA"/>
</dbReference>
<evidence type="ECO:0000256" key="1">
    <source>
        <dbReference type="ARBA" id="ARBA00022664"/>
    </source>
</evidence>
<dbReference type="Pfam" id="PF13696">
    <property type="entry name" value="zf-CCHC_2"/>
    <property type="match status" value="2"/>
</dbReference>
<organism evidence="8 9">
    <name type="scientific">Cylindrobasidium torrendii FP15055 ss-10</name>
    <dbReference type="NCBI Taxonomy" id="1314674"/>
    <lineage>
        <taxon>Eukaryota</taxon>
        <taxon>Fungi</taxon>
        <taxon>Dikarya</taxon>
        <taxon>Basidiomycota</taxon>
        <taxon>Agaricomycotina</taxon>
        <taxon>Agaricomycetes</taxon>
        <taxon>Agaricomycetidae</taxon>
        <taxon>Agaricales</taxon>
        <taxon>Marasmiineae</taxon>
        <taxon>Physalacriaceae</taxon>
        <taxon>Cylindrobasidium</taxon>
    </lineage>
</organism>
<dbReference type="SUPFAM" id="SSF54197">
    <property type="entry name" value="HIT-like"/>
    <property type="match status" value="1"/>
</dbReference>
<reference evidence="8 9" key="1">
    <citation type="journal article" date="2015" name="Fungal Genet. Biol.">
        <title>Evolution of novel wood decay mechanisms in Agaricales revealed by the genome sequences of Fistulina hepatica and Cylindrobasidium torrendii.</title>
        <authorList>
            <person name="Floudas D."/>
            <person name="Held B.W."/>
            <person name="Riley R."/>
            <person name="Nagy L.G."/>
            <person name="Koehler G."/>
            <person name="Ransdell A.S."/>
            <person name="Younus H."/>
            <person name="Chow J."/>
            <person name="Chiniquy J."/>
            <person name="Lipzen A."/>
            <person name="Tritt A."/>
            <person name="Sun H."/>
            <person name="Haridas S."/>
            <person name="LaButti K."/>
            <person name="Ohm R.A."/>
            <person name="Kues U."/>
            <person name="Blanchette R.A."/>
            <person name="Grigoriev I.V."/>
            <person name="Minto R.E."/>
            <person name="Hibbett D.S."/>
        </authorList>
    </citation>
    <scope>NUCLEOTIDE SEQUENCE [LARGE SCALE GENOMIC DNA]</scope>
    <source>
        <strain evidence="8 9">FP15055 ss-10</strain>
    </source>
</reference>
<name>A0A0D7BKI9_9AGAR</name>
<evidence type="ECO:0000256" key="2">
    <source>
        <dbReference type="ARBA" id="ARBA00022723"/>
    </source>
</evidence>
<dbReference type="Pfam" id="PF04676">
    <property type="entry name" value="CwfJ_C_2"/>
    <property type="match status" value="1"/>
</dbReference>
<dbReference type="InterPro" id="IPR006768">
    <property type="entry name" value="Cwf19-like_C_dom-1"/>
</dbReference>
<gene>
    <name evidence="8" type="ORF">CYLTODRAFT_419208</name>
</gene>
<keyword evidence="9" id="KW-1185">Reference proteome</keyword>
<evidence type="ECO:0000256" key="6">
    <source>
        <dbReference type="SAM" id="MobiDB-lite"/>
    </source>
</evidence>
<dbReference type="SUPFAM" id="SSF57756">
    <property type="entry name" value="Retrovirus zinc finger-like domains"/>
    <property type="match status" value="1"/>
</dbReference>
<evidence type="ECO:0000256" key="4">
    <source>
        <dbReference type="ARBA" id="ARBA00022833"/>
    </source>
</evidence>
<dbReference type="GO" id="GO:0003676">
    <property type="term" value="F:nucleic acid binding"/>
    <property type="evidence" value="ECO:0007669"/>
    <property type="project" value="InterPro"/>
</dbReference>
<evidence type="ECO:0000259" key="7">
    <source>
        <dbReference type="PROSITE" id="PS50158"/>
    </source>
</evidence>
<feature type="compositionally biased region" description="Gly residues" evidence="6">
    <location>
        <begin position="430"/>
        <end position="439"/>
    </location>
</feature>
<dbReference type="InterPro" id="IPR036265">
    <property type="entry name" value="HIT-like_sf"/>
</dbReference>
<dbReference type="GO" id="GO:0008270">
    <property type="term" value="F:zinc ion binding"/>
    <property type="evidence" value="ECO:0007669"/>
    <property type="project" value="UniProtKB-KW"/>
</dbReference>
<feature type="compositionally biased region" description="Polar residues" evidence="6">
    <location>
        <begin position="290"/>
        <end position="299"/>
    </location>
</feature>
<dbReference type="OrthoDB" id="444325at2759"/>
<dbReference type="CDD" id="cd07380">
    <property type="entry name" value="MPP_CWF19_N"/>
    <property type="match status" value="1"/>
</dbReference>
<dbReference type="PANTHER" id="PTHR12072">
    <property type="entry name" value="CWF19, CELL CYCLE CONTROL PROTEIN"/>
    <property type="match status" value="1"/>
</dbReference>
<evidence type="ECO:0000256" key="3">
    <source>
        <dbReference type="ARBA" id="ARBA00022771"/>
    </source>
</evidence>
<dbReference type="GO" id="GO:0071014">
    <property type="term" value="C:post-mRNA release spliceosomal complex"/>
    <property type="evidence" value="ECO:0007669"/>
    <property type="project" value="TreeGrafter"/>
</dbReference>
<keyword evidence="1" id="KW-0507">mRNA processing</keyword>
<feature type="region of interest" description="Disordered" evidence="6">
    <location>
        <begin position="290"/>
        <end position="326"/>
    </location>
</feature>
<accession>A0A0D7BKI9</accession>
<dbReference type="STRING" id="1314674.A0A0D7BKI9"/>
<dbReference type="Proteomes" id="UP000054007">
    <property type="component" value="Unassembled WGS sequence"/>
</dbReference>
<dbReference type="PANTHER" id="PTHR12072:SF4">
    <property type="entry name" value="CWF19-LIKE PROTEIN 1"/>
    <property type="match status" value="1"/>
</dbReference>
<dbReference type="SMART" id="SM00343">
    <property type="entry name" value="ZnF_C2HC"/>
    <property type="match status" value="3"/>
</dbReference>
<dbReference type="InterPro" id="IPR006767">
    <property type="entry name" value="Cwf19-like_C_dom-2"/>
</dbReference>
<keyword evidence="4" id="KW-0862">Zinc</keyword>
<dbReference type="InterPro" id="IPR040194">
    <property type="entry name" value="Cwf19-like"/>
</dbReference>